<dbReference type="EMBL" id="JAUTWS010000127">
    <property type="protein sequence ID" value="MDO9713839.1"/>
    <property type="molecule type" value="Genomic_DNA"/>
</dbReference>
<sequence>MTSLVSRAPAAPSLDWRGPAWAGYALILLVFGILGGWAAIARLDRAVVAPGTIAVESNRKVVQHFEGGIVSEILAREGDQVAEGQVVFRLSDIQARATAELHRNQLDAALALQARLLAERDGAATVTWPDDLQRRAAEPVVARLMLDQEAQFKDRQAARHGQTAIQQQRAQQLRQEIRGFEVEQRATEQQQHLIQRELDGLRALYQEKLVPLNRMMALERERARLEGIAGRLVSDAARAEQAISETQLQISQLNQRFREETAAALLEVRQKIDDLRERITVASDVLNRIEVRAPRAGQVLGLKVFSVGQVIRSGEPLMEVVPFDDQLVVHAQFPPTDVAYLQPGQEVEVRFPAFHARTTPLILGRLERLSQDRLSDPATGQPYFAGVITVDKASLPSELEGRLRAGMPADVFVTTGERTALSYLMAPLLNSLRRSFREE</sequence>
<evidence type="ECO:0000256" key="7">
    <source>
        <dbReference type="ARBA" id="ARBA00022989"/>
    </source>
</evidence>
<feature type="domain" description="AprE-like long alpha-helical hairpin" evidence="11">
    <location>
        <begin position="95"/>
        <end position="285"/>
    </location>
</feature>
<dbReference type="RefSeq" id="WP_305108688.1">
    <property type="nucleotide sequence ID" value="NZ_JAUTWS010000127.1"/>
</dbReference>
<dbReference type="InterPro" id="IPR010129">
    <property type="entry name" value="T1SS_HlyD"/>
</dbReference>
<dbReference type="InterPro" id="IPR058781">
    <property type="entry name" value="HH_AprE-like"/>
</dbReference>
<keyword evidence="7 9" id="KW-1133">Transmembrane helix</keyword>
<evidence type="ECO:0000256" key="4">
    <source>
        <dbReference type="ARBA" id="ARBA00022475"/>
    </source>
</evidence>
<evidence type="ECO:0000313" key="13">
    <source>
        <dbReference type="EMBL" id="MDO9713839.1"/>
    </source>
</evidence>
<comment type="caution">
    <text evidence="13">The sequence shown here is derived from an EMBL/GenBank/DDBJ whole genome shotgun (WGS) entry which is preliminary data.</text>
</comment>
<dbReference type="Pfam" id="PF25994">
    <property type="entry name" value="HH_AprE"/>
    <property type="match status" value="1"/>
</dbReference>
<dbReference type="PANTHER" id="PTHR30386:SF17">
    <property type="entry name" value="ALKALINE PROTEASE SECRETION PROTEIN APRE"/>
    <property type="match status" value="1"/>
</dbReference>
<keyword evidence="10" id="KW-0175">Coiled coil</keyword>
<evidence type="ECO:0000256" key="1">
    <source>
        <dbReference type="ARBA" id="ARBA00004377"/>
    </source>
</evidence>
<keyword evidence="8 9" id="KW-0472">Membrane</keyword>
<feature type="coiled-coil region" evidence="10">
    <location>
        <begin position="236"/>
        <end position="292"/>
    </location>
</feature>
<reference evidence="13 14" key="1">
    <citation type="submission" date="2023-08" db="EMBL/GenBank/DDBJ databases">
        <title>The draft genome sequence of Paracraurococcus sp. LOR1-02.</title>
        <authorList>
            <person name="Kingkaew E."/>
            <person name="Tanasupawat S."/>
        </authorList>
    </citation>
    <scope>NUCLEOTIDE SEQUENCE [LARGE SCALE GENOMIC DNA]</scope>
    <source>
        <strain evidence="13 14">LOR1-02</strain>
    </source>
</reference>
<evidence type="ECO:0000256" key="5">
    <source>
        <dbReference type="ARBA" id="ARBA00022519"/>
    </source>
</evidence>
<protein>
    <recommendedName>
        <fullName evidence="9">Membrane fusion protein (MFP) family protein</fullName>
    </recommendedName>
</protein>
<evidence type="ECO:0000256" key="9">
    <source>
        <dbReference type="RuleBase" id="RU365093"/>
    </source>
</evidence>
<evidence type="ECO:0000256" key="10">
    <source>
        <dbReference type="SAM" id="Coils"/>
    </source>
</evidence>
<evidence type="ECO:0000259" key="12">
    <source>
        <dbReference type="Pfam" id="PF26002"/>
    </source>
</evidence>
<feature type="domain" description="AprE-like beta-barrel" evidence="12">
    <location>
        <begin position="327"/>
        <end position="416"/>
    </location>
</feature>
<dbReference type="PANTHER" id="PTHR30386">
    <property type="entry name" value="MEMBRANE FUSION SUBUNIT OF EMRAB-TOLC MULTIDRUG EFFLUX PUMP"/>
    <property type="match status" value="1"/>
</dbReference>
<comment type="subcellular location">
    <subcellularLocation>
        <location evidence="1 9">Cell inner membrane</location>
        <topology evidence="1 9">Single-pass membrane protein</topology>
    </subcellularLocation>
</comment>
<dbReference type="NCBIfam" id="TIGR01843">
    <property type="entry name" value="type_I_hlyD"/>
    <property type="match status" value="1"/>
</dbReference>
<dbReference type="Pfam" id="PF26002">
    <property type="entry name" value="Beta-barrel_AprE"/>
    <property type="match status" value="1"/>
</dbReference>
<evidence type="ECO:0000256" key="8">
    <source>
        <dbReference type="ARBA" id="ARBA00023136"/>
    </source>
</evidence>
<keyword evidence="3 9" id="KW-0813">Transport</keyword>
<keyword evidence="14" id="KW-1185">Reference proteome</keyword>
<keyword evidence="6 9" id="KW-0812">Transmembrane</keyword>
<evidence type="ECO:0000256" key="6">
    <source>
        <dbReference type="ARBA" id="ARBA00022692"/>
    </source>
</evidence>
<keyword evidence="5 9" id="KW-0997">Cell inner membrane</keyword>
<dbReference type="InterPro" id="IPR050739">
    <property type="entry name" value="MFP"/>
</dbReference>
<dbReference type="Proteomes" id="UP001243009">
    <property type="component" value="Unassembled WGS sequence"/>
</dbReference>
<evidence type="ECO:0000259" key="11">
    <source>
        <dbReference type="Pfam" id="PF25994"/>
    </source>
</evidence>
<evidence type="ECO:0000256" key="2">
    <source>
        <dbReference type="ARBA" id="ARBA00009477"/>
    </source>
</evidence>
<accession>A0ABT9ECD0</accession>
<comment type="similarity">
    <text evidence="2 9">Belongs to the membrane fusion protein (MFP) (TC 8.A.1) family.</text>
</comment>
<evidence type="ECO:0000256" key="3">
    <source>
        <dbReference type="ARBA" id="ARBA00022448"/>
    </source>
</evidence>
<dbReference type="InterPro" id="IPR058982">
    <property type="entry name" value="Beta-barrel_AprE"/>
</dbReference>
<proteinExistence type="inferred from homology"/>
<keyword evidence="4 9" id="KW-1003">Cell membrane</keyword>
<organism evidence="13 14">
    <name type="scientific">Paracraurococcus lichenis</name>
    <dbReference type="NCBI Taxonomy" id="3064888"/>
    <lineage>
        <taxon>Bacteria</taxon>
        <taxon>Pseudomonadati</taxon>
        <taxon>Pseudomonadota</taxon>
        <taxon>Alphaproteobacteria</taxon>
        <taxon>Acetobacterales</taxon>
        <taxon>Roseomonadaceae</taxon>
        <taxon>Paracraurococcus</taxon>
    </lineage>
</organism>
<dbReference type="PRINTS" id="PR01490">
    <property type="entry name" value="RTXTOXIND"/>
</dbReference>
<gene>
    <name evidence="13" type="ORF">Q7A36_36360</name>
</gene>
<evidence type="ECO:0000313" key="14">
    <source>
        <dbReference type="Proteomes" id="UP001243009"/>
    </source>
</evidence>
<dbReference type="Gene3D" id="2.40.50.100">
    <property type="match status" value="1"/>
</dbReference>
<name>A0ABT9ECD0_9PROT</name>
<feature type="transmembrane region" description="Helical" evidence="9">
    <location>
        <begin position="20"/>
        <end position="40"/>
    </location>
</feature>
<dbReference type="Gene3D" id="2.40.30.170">
    <property type="match status" value="1"/>
</dbReference>